<dbReference type="Proteomes" id="UP000292235">
    <property type="component" value="Chromosome"/>
</dbReference>
<keyword evidence="3" id="KW-1185">Reference proteome</keyword>
<organism evidence="2 3">
    <name type="scientific">Streptomonospora litoralis</name>
    <dbReference type="NCBI Taxonomy" id="2498135"/>
    <lineage>
        <taxon>Bacteria</taxon>
        <taxon>Bacillati</taxon>
        <taxon>Actinomycetota</taxon>
        <taxon>Actinomycetes</taxon>
        <taxon>Streptosporangiales</taxon>
        <taxon>Nocardiopsidaceae</taxon>
        <taxon>Streptomonospora</taxon>
    </lineage>
</organism>
<dbReference type="AlphaFoldDB" id="A0A4P6PZ41"/>
<evidence type="ECO:0000313" key="2">
    <source>
        <dbReference type="EMBL" id="QBI53455.1"/>
    </source>
</evidence>
<reference evidence="2 3" key="1">
    <citation type="submission" date="2019-02" db="EMBL/GenBank/DDBJ databases">
        <authorList>
            <person name="Khodamoradi S."/>
            <person name="Hahnke R.L."/>
            <person name="Kaempfer P."/>
            <person name="Schumann P."/>
            <person name="Rohde M."/>
            <person name="Steinert M."/>
            <person name="Luzhetskyy A."/>
            <person name="Wink J."/>
            <person name="Ruckert C."/>
        </authorList>
    </citation>
    <scope>NUCLEOTIDE SEQUENCE [LARGE SCALE GENOMIC DNA]</scope>
    <source>
        <strain evidence="2 3">M2</strain>
    </source>
</reference>
<evidence type="ECO:0000256" key="1">
    <source>
        <dbReference type="SAM" id="MobiDB-lite"/>
    </source>
</evidence>
<dbReference type="EMBL" id="CP036455">
    <property type="protein sequence ID" value="QBI53455.1"/>
    <property type="molecule type" value="Genomic_DNA"/>
</dbReference>
<gene>
    <name evidence="2" type="ORF">EKD16_08305</name>
</gene>
<accession>A0A4P6PZ41</accession>
<proteinExistence type="predicted"/>
<evidence type="ECO:0000313" key="3">
    <source>
        <dbReference type="Proteomes" id="UP000292235"/>
    </source>
</evidence>
<sequence>MTHTPSSAGHPHPRLRDMLAALVPLRMHELAAVDWHQLQLHLDALPCRGCKEDTCRGAATILGAHGDALLYTPGTPASAAARRALVDGLAIAGLTAEGGVYSWLDLHFCGRIHEECPNPGGRPTVPRLVDDPPPNQRPEPRHTETVELNGSGRAAL</sequence>
<protein>
    <submittedName>
        <fullName evidence="2">Uncharacterized protein</fullName>
    </submittedName>
</protein>
<name>A0A4P6PZ41_9ACTN</name>
<dbReference type="KEGG" id="strr:EKD16_08305"/>
<dbReference type="RefSeq" id="WP_131097821.1">
    <property type="nucleotide sequence ID" value="NZ_CP036455.1"/>
</dbReference>
<feature type="region of interest" description="Disordered" evidence="1">
    <location>
        <begin position="119"/>
        <end position="156"/>
    </location>
</feature>